<dbReference type="Gene3D" id="3.40.50.720">
    <property type="entry name" value="NAD(P)-binding Rossmann-like Domain"/>
    <property type="match status" value="1"/>
</dbReference>
<evidence type="ECO:0000259" key="1">
    <source>
        <dbReference type="Pfam" id="PF02737"/>
    </source>
</evidence>
<dbReference type="GO" id="GO:0016491">
    <property type="term" value="F:oxidoreductase activity"/>
    <property type="evidence" value="ECO:0007669"/>
    <property type="project" value="TreeGrafter"/>
</dbReference>
<evidence type="ECO:0000313" key="3">
    <source>
        <dbReference type="Proteomes" id="UP000267251"/>
    </source>
</evidence>
<dbReference type="OrthoDB" id="5958943at2759"/>
<dbReference type="Pfam" id="PF02737">
    <property type="entry name" value="3HCDH_N"/>
    <property type="match status" value="1"/>
</dbReference>
<dbReference type="InterPro" id="IPR036291">
    <property type="entry name" value="NAD(P)-bd_dom_sf"/>
</dbReference>
<accession>A0A4P9Y0K0</accession>
<protein>
    <recommendedName>
        <fullName evidence="1">3-hydroxyacyl-CoA dehydrogenase NAD binding domain-containing protein</fullName>
    </recommendedName>
</protein>
<dbReference type="PANTHER" id="PTHR48075">
    <property type="entry name" value="3-HYDROXYACYL-COA DEHYDROGENASE FAMILY PROTEIN"/>
    <property type="match status" value="1"/>
</dbReference>
<keyword evidence="3" id="KW-1185">Reference proteome</keyword>
<feature type="non-terminal residue" evidence="2">
    <location>
        <position position="121"/>
    </location>
</feature>
<dbReference type="AlphaFoldDB" id="A0A4P9Y0K0"/>
<dbReference type="SUPFAM" id="SSF51735">
    <property type="entry name" value="NAD(P)-binding Rossmann-fold domains"/>
    <property type="match status" value="1"/>
</dbReference>
<organism evidence="2 3">
    <name type="scientific">Piptocephalis cylindrospora</name>
    <dbReference type="NCBI Taxonomy" id="1907219"/>
    <lineage>
        <taxon>Eukaryota</taxon>
        <taxon>Fungi</taxon>
        <taxon>Fungi incertae sedis</taxon>
        <taxon>Zoopagomycota</taxon>
        <taxon>Zoopagomycotina</taxon>
        <taxon>Zoopagomycetes</taxon>
        <taxon>Zoopagales</taxon>
        <taxon>Piptocephalidaceae</taxon>
        <taxon>Piptocephalis</taxon>
    </lineage>
</organism>
<dbReference type="GO" id="GO:0006631">
    <property type="term" value="P:fatty acid metabolic process"/>
    <property type="evidence" value="ECO:0007669"/>
    <property type="project" value="InterPro"/>
</dbReference>
<dbReference type="PANTHER" id="PTHR48075:SF5">
    <property type="entry name" value="3-HYDROXYBUTYRYL-COA DEHYDROGENASE"/>
    <property type="match status" value="1"/>
</dbReference>
<reference evidence="3" key="1">
    <citation type="journal article" date="2018" name="Nat. Microbiol.">
        <title>Leveraging single-cell genomics to expand the fungal tree of life.</title>
        <authorList>
            <person name="Ahrendt S.R."/>
            <person name="Quandt C.A."/>
            <person name="Ciobanu D."/>
            <person name="Clum A."/>
            <person name="Salamov A."/>
            <person name="Andreopoulos B."/>
            <person name="Cheng J.F."/>
            <person name="Woyke T."/>
            <person name="Pelin A."/>
            <person name="Henrissat B."/>
            <person name="Reynolds N.K."/>
            <person name="Benny G.L."/>
            <person name="Smith M.E."/>
            <person name="James T.Y."/>
            <person name="Grigoriev I.V."/>
        </authorList>
    </citation>
    <scope>NUCLEOTIDE SEQUENCE [LARGE SCALE GENOMIC DNA]</scope>
</reference>
<dbReference type="InterPro" id="IPR006176">
    <property type="entry name" value="3-OHacyl-CoA_DH_NAD-bd"/>
</dbReference>
<proteinExistence type="predicted"/>
<dbReference type="GO" id="GO:0070403">
    <property type="term" value="F:NAD+ binding"/>
    <property type="evidence" value="ECO:0007669"/>
    <property type="project" value="InterPro"/>
</dbReference>
<gene>
    <name evidence="2" type="ORF">BJ684DRAFT_22147</name>
</gene>
<feature type="domain" description="3-hydroxyacyl-CoA dehydrogenase NAD binding" evidence="1">
    <location>
        <begin position="34"/>
        <end position="121"/>
    </location>
</feature>
<dbReference type="EMBL" id="KZ989028">
    <property type="protein sequence ID" value="RKP11300.1"/>
    <property type="molecule type" value="Genomic_DNA"/>
</dbReference>
<sequence>MLRTLAKNSPRDTIALSRHLSRTYSASPLAPIRQVGVLGAGQMGVGIALVAARYAKLPVTLVDVSEKQLEKGMAFMDKLLAKDVSKERLTKTDASSIRQLIRPSSGGVTDFKESDIVIEAI</sequence>
<name>A0A4P9Y0K0_9FUNG</name>
<evidence type="ECO:0000313" key="2">
    <source>
        <dbReference type="EMBL" id="RKP11300.1"/>
    </source>
</evidence>
<dbReference type="Proteomes" id="UP000267251">
    <property type="component" value="Unassembled WGS sequence"/>
</dbReference>